<dbReference type="PANTHER" id="PTHR12526">
    <property type="entry name" value="GLYCOSYLTRANSFERASE"/>
    <property type="match status" value="1"/>
</dbReference>
<accession>A0ABW4QT83</accession>
<dbReference type="CDD" id="cd03801">
    <property type="entry name" value="GT4_PimA-like"/>
    <property type="match status" value="1"/>
</dbReference>
<feature type="domain" description="Glycosyl transferase family 1" evidence="1">
    <location>
        <begin position="194"/>
        <end position="360"/>
    </location>
</feature>
<evidence type="ECO:0000259" key="1">
    <source>
        <dbReference type="Pfam" id="PF00534"/>
    </source>
</evidence>
<dbReference type="InterPro" id="IPR001296">
    <property type="entry name" value="Glyco_trans_1"/>
</dbReference>
<keyword evidence="2" id="KW-0328">Glycosyltransferase</keyword>
<sequence length="385" mass="42321">MRKKIVFVSHEATRTGAPILLLNILRHLREQLSYDFVVVLGKDGPIRPQFEQVAQVVTYPALLASGHFAGGLQRLGVLDRYNKSQYQKAFAFKDVEVIFSNTIVNGELVDKIRSVCQARVITYVHELAYIIQTFDPAIIQKTLQQTSLFLAGSTAVQRQLISMNVAPERVQVVPSSIPVASIAEDLAAIETDSVRFALKLAVHEQLVVAVGTADWRKGNDLFMQMAAQVALNQPHVHFAWVGVSPGTIEHLRMSYEIQHYKLEGRFHLVPVTSEYLKYIASADVFVLPSREDPFPLVVLEAAAAGKPVVCFAEAGGTPDFVGTTNGEVVPYGDITAMSSAVATLLSNHSTRQQKGANARATVQQDYNTPQVAARIARLMTLPVSW</sequence>
<protein>
    <submittedName>
        <fullName evidence="2">Glycosyltransferase family 4 protein</fullName>
        <ecNumber evidence="2">2.4.-.-</ecNumber>
    </submittedName>
</protein>
<dbReference type="RefSeq" id="WP_382312649.1">
    <property type="nucleotide sequence ID" value="NZ_JBHUFD010000002.1"/>
</dbReference>
<keyword evidence="2" id="KW-0808">Transferase</keyword>
<gene>
    <name evidence="2" type="ORF">ACFSDX_07465</name>
</gene>
<evidence type="ECO:0000313" key="3">
    <source>
        <dbReference type="Proteomes" id="UP001597197"/>
    </source>
</evidence>
<evidence type="ECO:0000313" key="2">
    <source>
        <dbReference type="EMBL" id="MFD1872260.1"/>
    </source>
</evidence>
<comment type="caution">
    <text evidence="2">The sequence shown here is derived from an EMBL/GenBank/DDBJ whole genome shotgun (WGS) entry which is preliminary data.</text>
</comment>
<dbReference type="Pfam" id="PF00534">
    <property type="entry name" value="Glycos_transf_1"/>
    <property type="match status" value="1"/>
</dbReference>
<dbReference type="Gene3D" id="3.40.50.2000">
    <property type="entry name" value="Glycogen Phosphorylase B"/>
    <property type="match status" value="2"/>
</dbReference>
<proteinExistence type="predicted"/>
<reference evidence="3" key="1">
    <citation type="journal article" date="2019" name="Int. J. Syst. Evol. Microbiol.">
        <title>The Global Catalogue of Microorganisms (GCM) 10K type strain sequencing project: providing services to taxonomists for standard genome sequencing and annotation.</title>
        <authorList>
            <consortium name="The Broad Institute Genomics Platform"/>
            <consortium name="The Broad Institute Genome Sequencing Center for Infectious Disease"/>
            <person name="Wu L."/>
            <person name="Ma J."/>
        </authorList>
    </citation>
    <scope>NUCLEOTIDE SEQUENCE [LARGE SCALE GENOMIC DNA]</scope>
    <source>
        <strain evidence="3">CGMCC 1.15795</strain>
    </source>
</reference>
<dbReference type="Proteomes" id="UP001597197">
    <property type="component" value="Unassembled WGS sequence"/>
</dbReference>
<dbReference type="SUPFAM" id="SSF53756">
    <property type="entry name" value="UDP-Glycosyltransferase/glycogen phosphorylase"/>
    <property type="match status" value="1"/>
</dbReference>
<keyword evidence="3" id="KW-1185">Reference proteome</keyword>
<dbReference type="EC" id="2.4.-.-" evidence="2"/>
<dbReference type="GO" id="GO:0016757">
    <property type="term" value="F:glycosyltransferase activity"/>
    <property type="evidence" value="ECO:0007669"/>
    <property type="project" value="UniProtKB-KW"/>
</dbReference>
<dbReference type="EMBL" id="JBHUFD010000002">
    <property type="protein sequence ID" value="MFD1872260.1"/>
    <property type="molecule type" value="Genomic_DNA"/>
</dbReference>
<name>A0ABW4QT83_9BACT</name>
<organism evidence="2 3">
    <name type="scientific">Hymenobacter bucti</name>
    <dbReference type="NCBI Taxonomy" id="1844114"/>
    <lineage>
        <taxon>Bacteria</taxon>
        <taxon>Pseudomonadati</taxon>
        <taxon>Bacteroidota</taxon>
        <taxon>Cytophagia</taxon>
        <taxon>Cytophagales</taxon>
        <taxon>Hymenobacteraceae</taxon>
        <taxon>Hymenobacter</taxon>
    </lineage>
</organism>